<dbReference type="EMBL" id="CP154834">
    <property type="protein sequence ID" value="XAO73467.1"/>
    <property type="molecule type" value="Genomic_DNA"/>
</dbReference>
<dbReference type="RefSeq" id="WP_345765944.1">
    <property type="nucleotide sequence ID" value="NZ_CP154834.1"/>
</dbReference>
<dbReference type="Proteomes" id="UP001463665">
    <property type="component" value="Chromosome"/>
</dbReference>
<name>A0AAU6WNC3_9FLAO</name>
<evidence type="ECO:0000313" key="1">
    <source>
        <dbReference type="EMBL" id="XAO73467.1"/>
    </source>
</evidence>
<organism evidence="1 2">
    <name type="scientific">Chryseobacterium endophyticum</name>
    <dbReference type="NCBI Taxonomy" id="1854762"/>
    <lineage>
        <taxon>Bacteria</taxon>
        <taxon>Pseudomonadati</taxon>
        <taxon>Bacteroidota</taxon>
        <taxon>Flavobacteriia</taxon>
        <taxon>Flavobacteriales</taxon>
        <taxon>Weeksellaceae</taxon>
        <taxon>Chryseobacterium group</taxon>
        <taxon>Chryseobacterium</taxon>
    </lineage>
</organism>
<evidence type="ECO:0000313" key="2">
    <source>
        <dbReference type="Proteomes" id="UP001463665"/>
    </source>
</evidence>
<protein>
    <submittedName>
        <fullName evidence="1">Uncharacterized protein</fullName>
    </submittedName>
</protein>
<dbReference type="AlphaFoldDB" id="A0AAU6WNC3"/>
<keyword evidence="2" id="KW-1185">Reference proteome</keyword>
<proteinExistence type="predicted"/>
<accession>A0AAU6WNC3</accession>
<gene>
    <name evidence="1" type="ORF">AAFP95_17225</name>
</gene>
<sequence length="205" mass="23130">MKRILRFLSILVSVYGLSQVPGNVKIKDNLGNESFNVTCTNTLDTNGCIALNVEYPVIKQTTGYEVSSESYSPPVSLNQGTPLNANYDDLFAVKLDMPFKFCFYNQYFQSLVVGSNGMVTFDLGQLGNINYPNVQWQNPSTNLPKNSIFGAYHDMVFQQPILRKFITRPPELRLSGNLSSVFMKEGSRDVPSVLPRKSFFMKQRI</sequence>
<reference evidence="1 2" key="1">
    <citation type="submission" date="2024-04" db="EMBL/GenBank/DDBJ databases">
        <title>Genome sequencing and assembly of rice foliar adapted Chryseobacterium endophyticum OsEnb-ALM-A6.</title>
        <authorList>
            <person name="Kumar S."/>
            <person name="Javed M."/>
            <person name="Chouhan V."/>
            <person name="Charishma K."/>
            <person name="Patel A."/>
            <person name="Kumar M."/>
            <person name="Sahu K.P."/>
            <person name="Kumar A."/>
        </authorList>
    </citation>
    <scope>NUCLEOTIDE SEQUENCE [LARGE SCALE GENOMIC DNA]</scope>
    <source>
        <strain evidence="1 2">OsEnb-ALM-A6</strain>
    </source>
</reference>